<evidence type="ECO:0000313" key="4">
    <source>
        <dbReference type="Proteomes" id="UP000618795"/>
    </source>
</evidence>
<dbReference type="AlphaFoldDB" id="A0A918IDQ1"/>
<comment type="caution">
    <text evidence="3">The sequence shown here is derived from an EMBL/GenBank/DDBJ whole genome shotgun (WGS) entry which is preliminary data.</text>
</comment>
<feature type="compositionally biased region" description="Basic and acidic residues" evidence="1">
    <location>
        <begin position="328"/>
        <end position="342"/>
    </location>
</feature>
<proteinExistence type="predicted"/>
<keyword evidence="2" id="KW-0472">Membrane</keyword>
<evidence type="ECO:0000256" key="2">
    <source>
        <dbReference type="SAM" id="Phobius"/>
    </source>
</evidence>
<dbReference type="Proteomes" id="UP000618795">
    <property type="component" value="Unassembled WGS sequence"/>
</dbReference>
<keyword evidence="2" id="KW-1133">Transmembrane helix</keyword>
<sequence>MGNGEAGDEDSAGPKETPAPTPSGTPSEAGGEGSGGQRTSAGRTGESAERGRELAGSGREFAGGSRGSAGQPASVEPEGPAGPQTRGTGGTASGGSGGRFGRVREHRVLASAVALALLAGAVAVPLVLGGRSCEELPAATRKLAKTPASATRVLDPHDDMSRYDAVRALLPSGTLCGDGGRALGQVMTAATGADGRKPHTTAQARVVYAISAVYHEADVPAGAEPGLARVLAGYVVDTTLLSLDDPDAATPAASGADAAPDQAGWSRFGPFLAPGEAHPDFGFDRTGTLTADPGPLFARLARDPEAFAVLYDAERAYLAHYLERLTRQGTDPDHHPEKEPGERTSPPTLGVDNDLGDIARRIGTLMHVRADGTRDGDIADPDAFDASVRRHTRGAYRAAPDQVTERPSMGAIAGRAVSGPVPGDLMDGRRQMFLAVDAWAEARKAPAGRAAAIRQILDDAYLTAYRNGPF</sequence>
<gene>
    <name evidence="3" type="ORF">GCM10010260_39900</name>
</gene>
<feature type="compositionally biased region" description="Gly residues" evidence="1">
    <location>
        <begin position="87"/>
        <end position="99"/>
    </location>
</feature>
<reference evidence="3" key="1">
    <citation type="journal article" date="2014" name="Int. J. Syst. Evol. Microbiol.">
        <title>Complete genome sequence of Corynebacterium casei LMG S-19264T (=DSM 44701T), isolated from a smear-ripened cheese.</title>
        <authorList>
            <consortium name="US DOE Joint Genome Institute (JGI-PGF)"/>
            <person name="Walter F."/>
            <person name="Albersmeier A."/>
            <person name="Kalinowski J."/>
            <person name="Ruckert C."/>
        </authorList>
    </citation>
    <scope>NUCLEOTIDE SEQUENCE</scope>
    <source>
        <strain evidence="3">JCM 4369</strain>
    </source>
</reference>
<feature type="compositionally biased region" description="Low complexity" evidence="1">
    <location>
        <begin position="250"/>
        <end position="264"/>
    </location>
</feature>
<name>A0A918IDQ1_9ACTN</name>
<dbReference type="EMBL" id="BMTD01000008">
    <property type="protein sequence ID" value="GGU99611.1"/>
    <property type="molecule type" value="Genomic_DNA"/>
</dbReference>
<keyword evidence="2" id="KW-0812">Transmembrane</keyword>
<keyword evidence="4" id="KW-1185">Reference proteome</keyword>
<evidence type="ECO:0000313" key="3">
    <source>
        <dbReference type="EMBL" id="GGU99611.1"/>
    </source>
</evidence>
<feature type="region of interest" description="Disordered" evidence="1">
    <location>
        <begin position="328"/>
        <end position="352"/>
    </location>
</feature>
<protein>
    <submittedName>
        <fullName evidence="3">Uncharacterized protein</fullName>
    </submittedName>
</protein>
<feature type="compositionally biased region" description="Acidic residues" evidence="1">
    <location>
        <begin position="1"/>
        <end position="11"/>
    </location>
</feature>
<feature type="region of interest" description="Disordered" evidence="1">
    <location>
        <begin position="1"/>
        <end position="99"/>
    </location>
</feature>
<feature type="transmembrane region" description="Helical" evidence="2">
    <location>
        <begin position="108"/>
        <end position="128"/>
    </location>
</feature>
<accession>A0A918IDQ1</accession>
<evidence type="ECO:0000256" key="1">
    <source>
        <dbReference type="SAM" id="MobiDB-lite"/>
    </source>
</evidence>
<reference evidence="3" key="2">
    <citation type="submission" date="2020-09" db="EMBL/GenBank/DDBJ databases">
        <authorList>
            <person name="Sun Q."/>
            <person name="Ohkuma M."/>
        </authorList>
    </citation>
    <scope>NUCLEOTIDE SEQUENCE</scope>
    <source>
        <strain evidence="3">JCM 4369</strain>
    </source>
</reference>
<organism evidence="3 4">
    <name type="scientific">Streptomyces filipinensis</name>
    <dbReference type="NCBI Taxonomy" id="66887"/>
    <lineage>
        <taxon>Bacteria</taxon>
        <taxon>Bacillati</taxon>
        <taxon>Actinomycetota</taxon>
        <taxon>Actinomycetes</taxon>
        <taxon>Kitasatosporales</taxon>
        <taxon>Streptomycetaceae</taxon>
        <taxon>Streptomyces</taxon>
    </lineage>
</organism>
<feature type="region of interest" description="Disordered" evidence="1">
    <location>
        <begin position="250"/>
        <end position="269"/>
    </location>
</feature>